<keyword evidence="3" id="KW-1185">Reference proteome</keyword>
<reference evidence="2 3" key="1">
    <citation type="submission" date="2022-04" db="EMBL/GenBank/DDBJ databases">
        <title>Hymenobacter sp. isolated from the air.</title>
        <authorList>
            <person name="Won M."/>
            <person name="Lee C.-M."/>
            <person name="Woen H.-Y."/>
            <person name="Kwon S.-W."/>
        </authorList>
    </citation>
    <scope>NUCLEOTIDE SEQUENCE [LARGE SCALE GENOMIC DNA]</scope>
    <source>
        <strain evidence="3">5116 S-27</strain>
    </source>
</reference>
<organism evidence="2 3">
    <name type="scientific">Hymenobacter cellulosivorans</name>
    <dbReference type="NCBI Taxonomy" id="2932249"/>
    <lineage>
        <taxon>Bacteria</taxon>
        <taxon>Pseudomonadati</taxon>
        <taxon>Bacteroidota</taxon>
        <taxon>Cytophagia</taxon>
        <taxon>Cytophagales</taxon>
        <taxon>Hymenobacteraceae</taxon>
        <taxon>Hymenobacter</taxon>
    </lineage>
</organism>
<evidence type="ECO:0000313" key="3">
    <source>
        <dbReference type="Proteomes" id="UP000831785"/>
    </source>
</evidence>
<dbReference type="SUPFAM" id="SSF46785">
    <property type="entry name" value="Winged helix' DNA-binding domain"/>
    <property type="match status" value="1"/>
</dbReference>
<dbReference type="InterPro" id="IPR036390">
    <property type="entry name" value="WH_DNA-bd_sf"/>
</dbReference>
<evidence type="ECO:0008006" key="4">
    <source>
        <dbReference type="Google" id="ProtNLM"/>
    </source>
</evidence>
<evidence type="ECO:0000313" key="2">
    <source>
        <dbReference type="EMBL" id="UOQ53855.1"/>
    </source>
</evidence>
<sequence length="155" mass="17587">MMTVAPTDLTRQLEARIARRGQPPPADEHTFTPARTLERLEAELAHLLPNRNSRGRHTQARMLYAFLTHETRTAPQLAALGGVGRVAGSWAHGGLVRTGLLHYQQQGRWRQYRLTRFGEDWLLAVVRNETPPPRPRSSRRGAEPCSRGASLERYF</sequence>
<accession>A0ABY4FBQ7</accession>
<feature type="region of interest" description="Disordered" evidence="1">
    <location>
        <begin position="130"/>
        <end position="155"/>
    </location>
</feature>
<dbReference type="RefSeq" id="WP_244719753.1">
    <property type="nucleotide sequence ID" value="NZ_CP095049.1"/>
</dbReference>
<dbReference type="Proteomes" id="UP000831785">
    <property type="component" value="Chromosome"/>
</dbReference>
<name>A0ABY4FBQ7_9BACT</name>
<protein>
    <recommendedName>
        <fullName evidence="4">ArsR family transcriptional regulator</fullName>
    </recommendedName>
</protein>
<gene>
    <name evidence="2" type="ORF">MUN80_03615</name>
</gene>
<evidence type="ECO:0000256" key="1">
    <source>
        <dbReference type="SAM" id="MobiDB-lite"/>
    </source>
</evidence>
<proteinExistence type="predicted"/>
<dbReference type="EMBL" id="CP095049">
    <property type="protein sequence ID" value="UOQ53855.1"/>
    <property type="molecule type" value="Genomic_DNA"/>
</dbReference>